<dbReference type="AlphaFoldDB" id="E9HUJ1"/>
<organism evidence="9 10">
    <name type="scientific">Daphnia pulex</name>
    <name type="common">Water flea</name>
    <dbReference type="NCBI Taxonomy" id="6669"/>
    <lineage>
        <taxon>Eukaryota</taxon>
        <taxon>Metazoa</taxon>
        <taxon>Ecdysozoa</taxon>
        <taxon>Arthropoda</taxon>
        <taxon>Crustacea</taxon>
        <taxon>Branchiopoda</taxon>
        <taxon>Diplostraca</taxon>
        <taxon>Cladocera</taxon>
        <taxon>Anomopoda</taxon>
        <taxon>Daphniidae</taxon>
        <taxon>Daphnia</taxon>
    </lineage>
</organism>
<dbReference type="GO" id="GO:0005886">
    <property type="term" value="C:plasma membrane"/>
    <property type="evidence" value="ECO:0007669"/>
    <property type="project" value="UniProtKB-SubCell"/>
</dbReference>
<feature type="transmembrane region" description="Helical" evidence="8">
    <location>
        <begin position="187"/>
        <end position="209"/>
    </location>
</feature>
<dbReference type="HOGENOM" id="CLU_007257_4_0_1"/>
<sequence length="435" mass="49430">MLVSSRVSISLLETERQQLHGLQLRASAFNFPPCLSIAKKPSGNVTYFGICHDIVSWIAEHFHMQLIFVSTDNTDIVQHGIIPALVNQIVKGEVDIIPYAFAPSTSLLLQLDFTITLRVEDYNLLQQWPKEESRLTAYIRPFSLMVWILFLISTGAMILCMAILTYYHQQWSENWKWKRFTDNIDLHANYVITVITGQGLWCLTMVALVNAYTSTLMSYLTVPKLKPIVNTLADLAANLDTQVTVDFESDPSMIFLDASVGPNVVIGDFLRNNPQFLVKGSLEGLKNVLHEGATYFANRAVVYYFMAMDLKSHGKCRLTSSDSIPYIRTYSFGLPKNSQHNAIINHDLEYLLESGLLPFWLKRYTPNVDKCLVGKTKPQRRKIPFTLLDLSSAFLFLGIGAGLSFFTFLLEVMTKFKRKQQNKIRRVLVAQPLLL</sequence>
<dbReference type="Gene3D" id="3.40.190.10">
    <property type="entry name" value="Periplasmic binding protein-like II"/>
    <property type="match status" value="3"/>
</dbReference>
<proteinExistence type="predicted"/>
<evidence type="ECO:0000256" key="5">
    <source>
        <dbReference type="ARBA" id="ARBA00023136"/>
    </source>
</evidence>
<dbReference type="Proteomes" id="UP000000305">
    <property type="component" value="Unassembled WGS sequence"/>
</dbReference>
<keyword evidence="5 8" id="KW-0472">Membrane</keyword>
<evidence type="ECO:0000313" key="9">
    <source>
        <dbReference type="EMBL" id="EFX64595.1"/>
    </source>
</evidence>
<dbReference type="FunCoup" id="E9HUJ1">
    <property type="interactions" value="63"/>
</dbReference>
<evidence type="ECO:0000256" key="2">
    <source>
        <dbReference type="ARBA" id="ARBA00022475"/>
    </source>
</evidence>
<keyword evidence="6" id="KW-0675">Receptor</keyword>
<gene>
    <name evidence="9" type="ORF">DAPPUDRAFT_334044</name>
</gene>
<dbReference type="InParanoid" id="E9HUJ1"/>
<dbReference type="PhylomeDB" id="E9HUJ1"/>
<keyword evidence="3 8" id="KW-0812">Transmembrane</keyword>
<feature type="transmembrane region" description="Helical" evidence="8">
    <location>
        <begin position="144"/>
        <end position="167"/>
    </location>
</feature>
<dbReference type="PANTHER" id="PTHR42643">
    <property type="entry name" value="IONOTROPIC RECEPTOR 20A-RELATED"/>
    <property type="match status" value="1"/>
</dbReference>
<feature type="transmembrane region" description="Helical" evidence="8">
    <location>
        <begin position="387"/>
        <end position="410"/>
    </location>
</feature>
<dbReference type="KEGG" id="dpx:DAPPUDRAFT_334044"/>
<evidence type="ECO:0000256" key="1">
    <source>
        <dbReference type="ARBA" id="ARBA00004651"/>
    </source>
</evidence>
<evidence type="ECO:0000313" key="10">
    <source>
        <dbReference type="Proteomes" id="UP000000305"/>
    </source>
</evidence>
<dbReference type="eggNOG" id="KOG1052">
    <property type="taxonomic scope" value="Eukaryota"/>
</dbReference>
<keyword evidence="10" id="KW-1185">Reference proteome</keyword>
<evidence type="ECO:0008006" key="11">
    <source>
        <dbReference type="Google" id="ProtNLM"/>
    </source>
</evidence>
<evidence type="ECO:0000256" key="8">
    <source>
        <dbReference type="SAM" id="Phobius"/>
    </source>
</evidence>
<evidence type="ECO:0000256" key="7">
    <source>
        <dbReference type="ARBA" id="ARBA00023180"/>
    </source>
</evidence>
<reference evidence="9 10" key="1">
    <citation type="journal article" date="2011" name="Science">
        <title>The ecoresponsive genome of Daphnia pulex.</title>
        <authorList>
            <person name="Colbourne J.K."/>
            <person name="Pfrender M.E."/>
            <person name="Gilbert D."/>
            <person name="Thomas W.K."/>
            <person name="Tucker A."/>
            <person name="Oakley T.H."/>
            <person name="Tokishita S."/>
            <person name="Aerts A."/>
            <person name="Arnold G.J."/>
            <person name="Basu M.K."/>
            <person name="Bauer D.J."/>
            <person name="Caceres C.E."/>
            <person name="Carmel L."/>
            <person name="Casola C."/>
            <person name="Choi J.H."/>
            <person name="Detter J.C."/>
            <person name="Dong Q."/>
            <person name="Dusheyko S."/>
            <person name="Eads B.D."/>
            <person name="Frohlich T."/>
            <person name="Geiler-Samerotte K.A."/>
            <person name="Gerlach D."/>
            <person name="Hatcher P."/>
            <person name="Jogdeo S."/>
            <person name="Krijgsveld J."/>
            <person name="Kriventseva E.V."/>
            <person name="Kultz D."/>
            <person name="Laforsch C."/>
            <person name="Lindquist E."/>
            <person name="Lopez J."/>
            <person name="Manak J.R."/>
            <person name="Muller J."/>
            <person name="Pangilinan J."/>
            <person name="Patwardhan R.P."/>
            <person name="Pitluck S."/>
            <person name="Pritham E.J."/>
            <person name="Rechtsteiner A."/>
            <person name="Rho M."/>
            <person name="Rogozin I.B."/>
            <person name="Sakarya O."/>
            <person name="Salamov A."/>
            <person name="Schaack S."/>
            <person name="Shapiro H."/>
            <person name="Shiga Y."/>
            <person name="Skalitzky C."/>
            <person name="Smith Z."/>
            <person name="Souvorov A."/>
            <person name="Sung W."/>
            <person name="Tang Z."/>
            <person name="Tsuchiya D."/>
            <person name="Tu H."/>
            <person name="Vos H."/>
            <person name="Wang M."/>
            <person name="Wolf Y.I."/>
            <person name="Yamagata H."/>
            <person name="Yamada T."/>
            <person name="Ye Y."/>
            <person name="Shaw J.R."/>
            <person name="Andrews J."/>
            <person name="Crease T.J."/>
            <person name="Tang H."/>
            <person name="Lucas S.M."/>
            <person name="Robertson H.M."/>
            <person name="Bork P."/>
            <person name="Koonin E.V."/>
            <person name="Zdobnov E.M."/>
            <person name="Grigoriev I.V."/>
            <person name="Lynch M."/>
            <person name="Boore J.L."/>
        </authorList>
    </citation>
    <scope>NUCLEOTIDE SEQUENCE [LARGE SCALE GENOMIC DNA]</scope>
</reference>
<dbReference type="InterPro" id="IPR052192">
    <property type="entry name" value="Insect_Ionotropic_Sensory_Rcpt"/>
</dbReference>
<dbReference type="PANTHER" id="PTHR42643:SF24">
    <property type="entry name" value="IONOTROPIC RECEPTOR 60A"/>
    <property type="match status" value="1"/>
</dbReference>
<dbReference type="EMBL" id="GL732811">
    <property type="protein sequence ID" value="EFX64595.1"/>
    <property type="molecule type" value="Genomic_DNA"/>
</dbReference>
<keyword evidence="7" id="KW-0325">Glycoprotein</keyword>
<keyword evidence="2" id="KW-1003">Cell membrane</keyword>
<evidence type="ECO:0000256" key="4">
    <source>
        <dbReference type="ARBA" id="ARBA00022989"/>
    </source>
</evidence>
<name>E9HUJ1_DAPPU</name>
<comment type="subcellular location">
    <subcellularLocation>
        <location evidence="1">Cell membrane</location>
        <topology evidence="1">Multi-pass membrane protein</topology>
    </subcellularLocation>
</comment>
<dbReference type="OrthoDB" id="6117597at2759"/>
<evidence type="ECO:0000256" key="6">
    <source>
        <dbReference type="ARBA" id="ARBA00023170"/>
    </source>
</evidence>
<accession>E9HUJ1</accession>
<keyword evidence="4 8" id="KW-1133">Transmembrane helix</keyword>
<evidence type="ECO:0000256" key="3">
    <source>
        <dbReference type="ARBA" id="ARBA00022692"/>
    </source>
</evidence>
<dbReference type="SUPFAM" id="SSF53850">
    <property type="entry name" value="Periplasmic binding protein-like II"/>
    <property type="match status" value="1"/>
</dbReference>
<protein>
    <recommendedName>
        <fullName evidence="11">Ionotropic glutamate receptor C-terminal domain-containing protein</fullName>
    </recommendedName>
</protein>